<comment type="similarity">
    <text evidence="1">Belongs to the helicase family. RAD25/XPB subfamily.</text>
</comment>
<dbReference type="SMART" id="SM00487">
    <property type="entry name" value="DEXDc"/>
    <property type="match status" value="1"/>
</dbReference>
<evidence type="ECO:0000256" key="2">
    <source>
        <dbReference type="ARBA" id="ARBA00022741"/>
    </source>
</evidence>
<keyword evidence="4 12" id="KW-0347">Helicase</keyword>
<evidence type="ECO:0000256" key="8">
    <source>
        <dbReference type="ARBA" id="ARBA00034808"/>
    </source>
</evidence>
<dbReference type="PANTHER" id="PTHR11274">
    <property type="entry name" value="RAD25/XP-B DNA REPAIR HELICASE"/>
    <property type="match status" value="1"/>
</dbReference>
<accession>A0A2A4T284</accession>
<evidence type="ECO:0000313" key="12">
    <source>
        <dbReference type="EMBL" id="PCI27514.1"/>
    </source>
</evidence>
<dbReference type="GO" id="GO:0005524">
    <property type="term" value="F:ATP binding"/>
    <property type="evidence" value="ECO:0007669"/>
    <property type="project" value="UniProtKB-KW"/>
</dbReference>
<dbReference type="PROSITE" id="PS51194">
    <property type="entry name" value="HELICASE_CTER"/>
    <property type="match status" value="1"/>
</dbReference>
<dbReference type="Pfam" id="PF18458">
    <property type="entry name" value="XPB_DRD"/>
    <property type="match status" value="1"/>
</dbReference>
<dbReference type="GO" id="GO:0043138">
    <property type="term" value="F:3'-5' DNA helicase activity"/>
    <property type="evidence" value="ECO:0007669"/>
    <property type="project" value="UniProtKB-EC"/>
</dbReference>
<sequence length="469" mass="54218">MKETKQEAINSQSPEIFYEQGTLLVNFKGDKELASQFPWMQWDPRSRFHRCHGYHYRELALYLYKRKIDYSDSTPKYKKLQLPMKTEFTAHDYQAEALEAWLKTKRGMVVLPTGTGKSFLAALIMEQIQRSTLILAPTIDLILQWQKTLQELFERPIGLLGGGSSEIEDITVTTYDSARIHADWLGNRFCLMIFDECHHLPSPGYAEMARAYIAPYRLGLTATPNVETDRQNLMQDLLGYTLYTKQIQQLAGEFLAPYKVETIAVELTYEEREAYDHHRGIYLNFREQTPSLPGKGSSWERFVMVCYRTPEGRNALRSFAIQKQISVAAQGKMEALADILVRHNQERIIIFTNDNKTAYYISILFLLPLITHETKAKERKLILENFRNGTWPFLVNSRVLNEGVDVPEANIAVIISGTSTVREHVQRLGRILRKKAKKKAILYELVTEDTGEIYTSRRRREHGAYAKFS</sequence>
<evidence type="ECO:0000313" key="13">
    <source>
        <dbReference type="Proteomes" id="UP000218113"/>
    </source>
</evidence>
<feature type="domain" description="Helicase ATP-binding" evidence="10">
    <location>
        <begin position="98"/>
        <end position="242"/>
    </location>
</feature>
<comment type="caution">
    <text evidence="12">The sequence shown here is derived from an EMBL/GenBank/DDBJ whole genome shotgun (WGS) entry which is preliminary data.</text>
</comment>
<dbReference type="InterPro" id="IPR006935">
    <property type="entry name" value="Helicase/UvrB_N"/>
</dbReference>
<evidence type="ECO:0000256" key="5">
    <source>
        <dbReference type="ARBA" id="ARBA00022840"/>
    </source>
</evidence>
<dbReference type="InterPro" id="IPR027417">
    <property type="entry name" value="P-loop_NTPase"/>
</dbReference>
<dbReference type="GO" id="GO:0016787">
    <property type="term" value="F:hydrolase activity"/>
    <property type="evidence" value="ECO:0007669"/>
    <property type="project" value="UniProtKB-KW"/>
</dbReference>
<dbReference type="PROSITE" id="PS51192">
    <property type="entry name" value="HELICASE_ATP_BIND_1"/>
    <property type="match status" value="1"/>
</dbReference>
<organism evidence="12 13">
    <name type="scientific">SAR324 cluster bacterium</name>
    <dbReference type="NCBI Taxonomy" id="2024889"/>
    <lineage>
        <taxon>Bacteria</taxon>
        <taxon>Deltaproteobacteria</taxon>
        <taxon>SAR324 cluster</taxon>
    </lineage>
</organism>
<dbReference type="Pfam" id="PF16203">
    <property type="entry name" value="ERCC3_RAD25_C"/>
    <property type="match status" value="1"/>
</dbReference>
<dbReference type="SMART" id="SM00490">
    <property type="entry name" value="HELICc"/>
    <property type="match status" value="1"/>
</dbReference>
<dbReference type="GO" id="GO:0003677">
    <property type="term" value="F:DNA binding"/>
    <property type="evidence" value="ECO:0007669"/>
    <property type="project" value="InterPro"/>
</dbReference>
<dbReference type="EMBL" id="NVSR01000057">
    <property type="protein sequence ID" value="PCI27514.1"/>
    <property type="molecule type" value="Genomic_DNA"/>
</dbReference>
<dbReference type="EC" id="5.6.2.4" evidence="8"/>
<keyword evidence="6" id="KW-0413">Isomerase</keyword>
<dbReference type="Gene3D" id="3.40.1170.30">
    <property type="match status" value="1"/>
</dbReference>
<dbReference type="InterPro" id="IPR050615">
    <property type="entry name" value="ATP-dep_DNA_Helicase"/>
</dbReference>
<keyword evidence="2" id="KW-0547">Nucleotide-binding</keyword>
<proteinExistence type="inferred from homology"/>
<dbReference type="Proteomes" id="UP000218113">
    <property type="component" value="Unassembled WGS sequence"/>
</dbReference>
<gene>
    <name evidence="12" type="ORF">COB67_08380</name>
</gene>
<keyword evidence="5" id="KW-0067">ATP-binding</keyword>
<name>A0A2A4T284_9DELT</name>
<evidence type="ECO:0000259" key="11">
    <source>
        <dbReference type="PROSITE" id="PS51194"/>
    </source>
</evidence>
<evidence type="ECO:0000256" key="6">
    <source>
        <dbReference type="ARBA" id="ARBA00023235"/>
    </source>
</evidence>
<comment type="catalytic activity">
    <reaction evidence="9">
        <text>ATP + H2O = ADP + phosphate + H(+)</text>
        <dbReference type="Rhea" id="RHEA:13065"/>
        <dbReference type="ChEBI" id="CHEBI:15377"/>
        <dbReference type="ChEBI" id="CHEBI:15378"/>
        <dbReference type="ChEBI" id="CHEBI:30616"/>
        <dbReference type="ChEBI" id="CHEBI:43474"/>
        <dbReference type="ChEBI" id="CHEBI:456216"/>
        <dbReference type="EC" id="5.6.2.4"/>
    </reaction>
</comment>
<evidence type="ECO:0000256" key="7">
    <source>
        <dbReference type="ARBA" id="ARBA00034617"/>
    </source>
</evidence>
<comment type="catalytic activity">
    <reaction evidence="7">
        <text>Couples ATP hydrolysis with the unwinding of duplex DNA by translocating in the 3'-5' direction.</text>
        <dbReference type="EC" id="5.6.2.4"/>
    </reaction>
</comment>
<dbReference type="InterPro" id="IPR040699">
    <property type="entry name" value="XPB_DRD"/>
</dbReference>
<evidence type="ECO:0000256" key="1">
    <source>
        <dbReference type="ARBA" id="ARBA00006637"/>
    </source>
</evidence>
<dbReference type="Pfam" id="PF04851">
    <property type="entry name" value="ResIII"/>
    <property type="match status" value="1"/>
</dbReference>
<dbReference type="Gene3D" id="3.40.50.300">
    <property type="entry name" value="P-loop containing nucleotide triphosphate hydrolases"/>
    <property type="match status" value="2"/>
</dbReference>
<dbReference type="InterPro" id="IPR032438">
    <property type="entry name" value="ERCC3_RAD25_C"/>
</dbReference>
<feature type="domain" description="Helicase C-terminal" evidence="11">
    <location>
        <begin position="335"/>
        <end position="469"/>
    </location>
</feature>
<dbReference type="PANTHER" id="PTHR11274:SF0">
    <property type="entry name" value="GENERAL TRANSCRIPTION AND DNA REPAIR FACTOR IIH HELICASE SUBUNIT XPB"/>
    <property type="match status" value="1"/>
</dbReference>
<protein>
    <recommendedName>
        <fullName evidence="8">DNA 3'-5' helicase</fullName>
        <ecNumber evidence="8">5.6.2.4</ecNumber>
    </recommendedName>
</protein>
<evidence type="ECO:0000256" key="4">
    <source>
        <dbReference type="ARBA" id="ARBA00022806"/>
    </source>
</evidence>
<evidence type="ECO:0000256" key="3">
    <source>
        <dbReference type="ARBA" id="ARBA00022801"/>
    </source>
</evidence>
<evidence type="ECO:0000259" key="10">
    <source>
        <dbReference type="PROSITE" id="PS51192"/>
    </source>
</evidence>
<dbReference type="InterPro" id="IPR001650">
    <property type="entry name" value="Helicase_C-like"/>
</dbReference>
<dbReference type="AlphaFoldDB" id="A0A2A4T284"/>
<keyword evidence="3" id="KW-0378">Hydrolase</keyword>
<dbReference type="SUPFAM" id="SSF52540">
    <property type="entry name" value="P-loop containing nucleoside triphosphate hydrolases"/>
    <property type="match status" value="1"/>
</dbReference>
<evidence type="ECO:0000256" key="9">
    <source>
        <dbReference type="ARBA" id="ARBA00048988"/>
    </source>
</evidence>
<reference evidence="13" key="1">
    <citation type="submission" date="2017-08" db="EMBL/GenBank/DDBJ databases">
        <title>A dynamic microbial community with high functional redundancy inhabits the cold, oxic subseafloor aquifer.</title>
        <authorList>
            <person name="Tully B.J."/>
            <person name="Wheat C.G."/>
            <person name="Glazer B.T."/>
            <person name="Huber J.A."/>
        </authorList>
    </citation>
    <scope>NUCLEOTIDE SEQUENCE [LARGE SCALE GENOMIC DNA]</scope>
</reference>
<dbReference type="CDD" id="cd17926">
    <property type="entry name" value="DEXHc_RE"/>
    <property type="match status" value="1"/>
</dbReference>
<dbReference type="InterPro" id="IPR014001">
    <property type="entry name" value="Helicase_ATP-bd"/>
</dbReference>